<reference evidence="2" key="1">
    <citation type="submission" date="2021-01" db="EMBL/GenBank/DDBJ databases">
        <authorList>
            <person name="Corre E."/>
            <person name="Pelletier E."/>
            <person name="Niang G."/>
            <person name="Scheremetjew M."/>
            <person name="Finn R."/>
            <person name="Kale V."/>
            <person name="Holt S."/>
            <person name="Cochrane G."/>
            <person name="Meng A."/>
            <person name="Brown T."/>
            <person name="Cohen L."/>
        </authorList>
    </citation>
    <scope>NUCLEOTIDE SEQUENCE</scope>
    <source>
        <strain evidence="2">CCCM811</strain>
    </source>
</reference>
<keyword evidence="1" id="KW-0472">Membrane</keyword>
<evidence type="ECO:0000256" key="1">
    <source>
        <dbReference type="SAM" id="Phobius"/>
    </source>
</evidence>
<feature type="transmembrane region" description="Helical" evidence="1">
    <location>
        <begin position="44"/>
        <end position="64"/>
    </location>
</feature>
<proteinExistence type="predicted"/>
<organism evidence="2">
    <name type="scientific">Lotharella globosa</name>
    <dbReference type="NCBI Taxonomy" id="91324"/>
    <lineage>
        <taxon>Eukaryota</taxon>
        <taxon>Sar</taxon>
        <taxon>Rhizaria</taxon>
        <taxon>Cercozoa</taxon>
        <taxon>Chlorarachniophyceae</taxon>
        <taxon>Lotharella</taxon>
    </lineage>
</organism>
<gene>
    <name evidence="2" type="ORF">LGLO00237_LOCUS32759</name>
</gene>
<keyword evidence="1" id="KW-0812">Transmembrane</keyword>
<accession>A0A7S3ZEL4</accession>
<name>A0A7S3ZEL4_9EUKA</name>
<sequence length="493" mass="55495">MLPFRGGRYDSSGILGTMGVRKAKIGTGDKDPAYILAQNTCLKIVIITFVFVFSLVVVLGTTIYKVELRSQIAETATETEKVVSRLEERDAHHRLIEAHVNLRDALKGQVSDLQDAGAFYHRLQHEIRHLKKALQPSIGEKEQKQLETFEKTLITMVHGLLEGFSSRGRRASDMLAQMDRATKSEVERDQQEEDAYHEFFMKDKGRTHDEVAKLEEEAGGAGSDKARGSIDRKSYARVKAVVEAVVKWHDEEYGSFNGVDKFKGYHPTKEDLTAWKTLVNQVEQAMVEAAMGSPGKRDLRPLQHKMQNDMHRVGWDFPKSARLKGLKAHMNKMITAAGVVLNADKIVELKKRYKEHQDVYRAMDDIEQLMVDDIIPKDIVNEAYSQVRASEHKCKYIGPHPRTYLLPFMGGEGAKGYSTLQEAQEACTAKVECGGVTQEGDNFTIRRGSKLSKSKLGPVRNPQTSWVKDCRDEPINTDEQIIEAQAEAIAGFF</sequence>
<dbReference type="EMBL" id="HBIV01046948">
    <property type="protein sequence ID" value="CAE0680972.1"/>
    <property type="molecule type" value="Transcribed_RNA"/>
</dbReference>
<keyword evidence="1" id="KW-1133">Transmembrane helix</keyword>
<evidence type="ECO:0000313" key="2">
    <source>
        <dbReference type="EMBL" id="CAE0680972.1"/>
    </source>
</evidence>
<protein>
    <submittedName>
        <fullName evidence="2">Uncharacterized protein</fullName>
    </submittedName>
</protein>
<dbReference type="AlphaFoldDB" id="A0A7S3ZEL4"/>